<dbReference type="PIRSF" id="PIRSF002889">
    <property type="entry name" value="Rod_FlgB"/>
    <property type="match status" value="1"/>
</dbReference>
<comment type="subcellular location">
    <subcellularLocation>
        <location evidence="1 6">Bacterial flagellum basal body</location>
    </subcellularLocation>
</comment>
<gene>
    <name evidence="8" type="primary">flgB</name>
    <name evidence="8" type="ORF">GCM10011391_21100</name>
</gene>
<keyword evidence="4 6" id="KW-0975">Bacterial flagellum</keyword>
<dbReference type="NCBIfam" id="TIGR01396">
    <property type="entry name" value="FlgB"/>
    <property type="match status" value="1"/>
</dbReference>
<comment type="function">
    <text evidence="5 6">Structural component of flagellum, the bacterial motility apparatus. Part of the rod structure of flagellar basal body.</text>
</comment>
<keyword evidence="9" id="KW-1185">Reference proteome</keyword>
<evidence type="ECO:0000256" key="6">
    <source>
        <dbReference type="PIRNR" id="PIRNR002889"/>
    </source>
</evidence>
<evidence type="ECO:0000256" key="5">
    <source>
        <dbReference type="ARBA" id="ARBA00024934"/>
    </source>
</evidence>
<keyword evidence="8" id="KW-0966">Cell projection</keyword>
<organism evidence="8 9">
    <name type="scientific">Pullulanibacillus camelliae</name>
    <dbReference type="NCBI Taxonomy" id="1707096"/>
    <lineage>
        <taxon>Bacteria</taxon>
        <taxon>Bacillati</taxon>
        <taxon>Bacillota</taxon>
        <taxon>Bacilli</taxon>
        <taxon>Bacillales</taxon>
        <taxon>Sporolactobacillaceae</taxon>
        <taxon>Pullulanibacillus</taxon>
    </lineage>
</organism>
<proteinExistence type="inferred from homology"/>
<reference evidence="8" key="1">
    <citation type="journal article" date="2014" name="Int. J. Syst. Evol. Microbiol.">
        <title>Complete genome sequence of Corynebacterium casei LMG S-19264T (=DSM 44701T), isolated from a smear-ripened cheese.</title>
        <authorList>
            <consortium name="US DOE Joint Genome Institute (JGI-PGF)"/>
            <person name="Walter F."/>
            <person name="Albersmeier A."/>
            <person name="Kalinowski J."/>
            <person name="Ruckert C."/>
        </authorList>
    </citation>
    <scope>NUCLEOTIDE SEQUENCE</scope>
    <source>
        <strain evidence="8">CGMCC 1.15371</strain>
    </source>
</reference>
<evidence type="ECO:0000256" key="4">
    <source>
        <dbReference type="ARBA" id="ARBA00023143"/>
    </source>
</evidence>
<evidence type="ECO:0000256" key="2">
    <source>
        <dbReference type="ARBA" id="ARBA00009677"/>
    </source>
</evidence>
<evidence type="ECO:0000313" key="9">
    <source>
        <dbReference type="Proteomes" id="UP000628775"/>
    </source>
</evidence>
<dbReference type="AlphaFoldDB" id="A0A8J2YGW7"/>
<keyword evidence="8" id="KW-0969">Cilium</keyword>
<evidence type="ECO:0000256" key="3">
    <source>
        <dbReference type="ARBA" id="ARBA00014376"/>
    </source>
</evidence>
<dbReference type="PANTHER" id="PTHR30435:SF12">
    <property type="entry name" value="FLAGELLAR BASAL BODY ROD PROTEIN FLGB"/>
    <property type="match status" value="1"/>
</dbReference>
<dbReference type="GO" id="GO:0071978">
    <property type="term" value="P:bacterial-type flagellum-dependent swarming motility"/>
    <property type="evidence" value="ECO:0007669"/>
    <property type="project" value="TreeGrafter"/>
</dbReference>
<keyword evidence="8" id="KW-0282">Flagellum</keyword>
<dbReference type="RefSeq" id="WP_188693303.1">
    <property type="nucleotide sequence ID" value="NZ_BMIR01000008.1"/>
</dbReference>
<accession>A0A8J2YGW7</accession>
<dbReference type="Proteomes" id="UP000628775">
    <property type="component" value="Unassembled WGS sequence"/>
</dbReference>
<dbReference type="EMBL" id="BMIR01000008">
    <property type="protein sequence ID" value="GGE42095.1"/>
    <property type="molecule type" value="Genomic_DNA"/>
</dbReference>
<reference evidence="8" key="2">
    <citation type="submission" date="2020-09" db="EMBL/GenBank/DDBJ databases">
        <authorList>
            <person name="Sun Q."/>
            <person name="Zhou Y."/>
        </authorList>
    </citation>
    <scope>NUCLEOTIDE SEQUENCE</scope>
    <source>
        <strain evidence="8">CGMCC 1.15371</strain>
    </source>
</reference>
<dbReference type="GO" id="GO:0030694">
    <property type="term" value="C:bacterial-type flagellum basal body, rod"/>
    <property type="evidence" value="ECO:0007669"/>
    <property type="project" value="InterPro"/>
</dbReference>
<comment type="similarity">
    <text evidence="2 6">Belongs to the flagella basal body rod proteins family.</text>
</comment>
<comment type="caution">
    <text evidence="8">The sequence shown here is derived from an EMBL/GenBank/DDBJ whole genome shotgun (WGS) entry which is preliminary data.</text>
</comment>
<comment type="subunit">
    <text evidence="6">The basal body constitutes a major portion of the flagellar organelle and consists of a number of rings mounted on a central rod.</text>
</comment>
<evidence type="ECO:0000313" key="8">
    <source>
        <dbReference type="EMBL" id="GGE42095.1"/>
    </source>
</evidence>
<dbReference type="Pfam" id="PF00460">
    <property type="entry name" value="Flg_bb_rod"/>
    <property type="match status" value="1"/>
</dbReference>
<dbReference type="InterPro" id="IPR001444">
    <property type="entry name" value="Flag_bb_rod_N"/>
</dbReference>
<dbReference type="InterPro" id="IPR006300">
    <property type="entry name" value="FlgB"/>
</dbReference>
<feature type="domain" description="Flagellar basal body rod protein N-terminal" evidence="7">
    <location>
        <begin position="13"/>
        <end position="39"/>
    </location>
</feature>
<sequence>MSSIDFSSINKLQTALDRSSLTHNVIAQNIANVDTPNYKEKKVVFGDELASALQAKRTDPRHFEFTNSSSGARVVTEGGSIQNNGNNVDMDKQMTELAQNQIEYQSYADVISREFNKWNIVLGGGNS</sequence>
<evidence type="ECO:0000256" key="1">
    <source>
        <dbReference type="ARBA" id="ARBA00004117"/>
    </source>
</evidence>
<name>A0A8J2YGW7_9BACL</name>
<evidence type="ECO:0000259" key="7">
    <source>
        <dbReference type="Pfam" id="PF00460"/>
    </source>
</evidence>
<dbReference type="PANTHER" id="PTHR30435">
    <property type="entry name" value="FLAGELLAR PROTEIN"/>
    <property type="match status" value="1"/>
</dbReference>
<protein>
    <recommendedName>
        <fullName evidence="3 6">Flagellar basal body rod protein FlgB</fullName>
    </recommendedName>
</protein>